<keyword evidence="3" id="KW-1185">Reference proteome</keyword>
<accession>A0A7U2EXF1</accession>
<dbReference type="EMBL" id="CP069025">
    <property type="protein sequence ID" value="QRC93633.1"/>
    <property type="molecule type" value="Genomic_DNA"/>
</dbReference>
<evidence type="ECO:0000313" key="2">
    <source>
        <dbReference type="EMBL" id="QRC93633.1"/>
    </source>
</evidence>
<dbReference type="VEuPathDB" id="FungiDB:JI435_302790"/>
<reference evidence="3" key="1">
    <citation type="journal article" date="2021" name="BMC Genomics">
        <title>Chromosome-level genome assembly and manually-curated proteome of model necrotroph Parastagonospora nodorum Sn15 reveals a genome-wide trove of candidate effector homologs, and redundancy of virulence-related functions within an accessory chromosome.</title>
        <authorList>
            <person name="Bertazzoni S."/>
            <person name="Jones D.A.B."/>
            <person name="Phan H.T."/>
            <person name="Tan K.-C."/>
            <person name="Hane J.K."/>
        </authorList>
    </citation>
    <scope>NUCLEOTIDE SEQUENCE [LARGE SCALE GENOMIC DNA]</scope>
    <source>
        <strain evidence="3">SN15 / ATCC MYA-4574 / FGSC 10173)</strain>
    </source>
</reference>
<organism evidence="2 3">
    <name type="scientific">Phaeosphaeria nodorum (strain SN15 / ATCC MYA-4574 / FGSC 10173)</name>
    <name type="common">Glume blotch fungus</name>
    <name type="synonym">Parastagonospora nodorum</name>
    <dbReference type="NCBI Taxonomy" id="321614"/>
    <lineage>
        <taxon>Eukaryota</taxon>
        <taxon>Fungi</taxon>
        <taxon>Dikarya</taxon>
        <taxon>Ascomycota</taxon>
        <taxon>Pezizomycotina</taxon>
        <taxon>Dothideomycetes</taxon>
        <taxon>Pleosporomycetidae</taxon>
        <taxon>Pleosporales</taxon>
        <taxon>Pleosporineae</taxon>
        <taxon>Phaeosphaeriaceae</taxon>
        <taxon>Parastagonospora</taxon>
    </lineage>
</organism>
<evidence type="ECO:0000256" key="1">
    <source>
        <dbReference type="SAM" id="MobiDB-lite"/>
    </source>
</evidence>
<dbReference type="AlphaFoldDB" id="A0A7U2EXF1"/>
<gene>
    <name evidence="2" type="ORF">JI435_302790</name>
</gene>
<proteinExistence type="predicted"/>
<name>A0A7U2EXF1_PHANO</name>
<dbReference type="Proteomes" id="UP000663193">
    <property type="component" value="Chromosome 3"/>
</dbReference>
<protein>
    <submittedName>
        <fullName evidence="2">Uncharacterized protein</fullName>
    </submittedName>
</protein>
<evidence type="ECO:0000313" key="3">
    <source>
        <dbReference type="Proteomes" id="UP000663193"/>
    </source>
</evidence>
<sequence length="159" mass="17990">MCPKRYMYIFVLLCMFSNDRVHDNSTFTFTSALRYAGIRFTHVSAALTWTRAFCTMRLQRVRSAKSRPRTSARAAGRRLTAAKSVKLPTGKPTRPPAPIYSLPRFSSGLPILFIRLTSTSAKPLGTQSTPKSRFETMRSWCTTSSNHILHRCSSHSRTI</sequence>
<feature type="region of interest" description="Disordered" evidence="1">
    <location>
        <begin position="65"/>
        <end position="93"/>
    </location>
</feature>